<evidence type="ECO:0000313" key="1">
    <source>
        <dbReference type="EMBL" id="CAF1485269.1"/>
    </source>
</evidence>
<dbReference type="EMBL" id="CAJNOT010006236">
    <property type="protein sequence ID" value="CAF1485269.1"/>
    <property type="molecule type" value="Genomic_DNA"/>
</dbReference>
<comment type="caution">
    <text evidence="1">The sequence shown here is derived from an EMBL/GenBank/DDBJ whole genome shotgun (WGS) entry which is preliminary data.</text>
</comment>
<organism evidence="1 2">
    <name type="scientific">Rotaria sordida</name>
    <dbReference type="NCBI Taxonomy" id="392033"/>
    <lineage>
        <taxon>Eukaryota</taxon>
        <taxon>Metazoa</taxon>
        <taxon>Spiralia</taxon>
        <taxon>Gnathifera</taxon>
        <taxon>Rotifera</taxon>
        <taxon>Eurotatoria</taxon>
        <taxon>Bdelloidea</taxon>
        <taxon>Philodinida</taxon>
        <taxon>Philodinidae</taxon>
        <taxon>Rotaria</taxon>
    </lineage>
</organism>
<gene>
    <name evidence="1" type="ORF">ZHD862_LOCUS36753</name>
</gene>
<protein>
    <submittedName>
        <fullName evidence="1">Uncharacterized protein</fullName>
    </submittedName>
</protein>
<reference evidence="1" key="1">
    <citation type="submission" date="2021-02" db="EMBL/GenBank/DDBJ databases">
        <authorList>
            <person name="Nowell W R."/>
        </authorList>
    </citation>
    <scope>NUCLEOTIDE SEQUENCE</scope>
</reference>
<dbReference type="AlphaFoldDB" id="A0A815S4D5"/>
<evidence type="ECO:0000313" key="2">
    <source>
        <dbReference type="Proteomes" id="UP000663864"/>
    </source>
</evidence>
<sequence length="144" mass="16515">MTYPSVIKLTLTIVHFTIHLDLVKTKNALVSGVQTQMDRLDKQLRLLNKRVHDNLYNPTLSIYQNVYGDYPRVVVSHFADELSNSILTSNPYYTRPGLDPQRMAILADLVKTTNALVGGVQTQMDRLDKQLRLLNKRVHDNLVR</sequence>
<dbReference type="Proteomes" id="UP000663864">
    <property type="component" value="Unassembled WGS sequence"/>
</dbReference>
<proteinExistence type="predicted"/>
<accession>A0A815S4D5</accession>
<name>A0A815S4D5_9BILA</name>